<evidence type="ECO:0000259" key="1">
    <source>
        <dbReference type="SMART" id="SM00065"/>
    </source>
</evidence>
<feature type="domain" description="GAF" evidence="1">
    <location>
        <begin position="40"/>
        <end position="205"/>
    </location>
</feature>
<protein>
    <submittedName>
        <fullName evidence="2">GAF domain-containing protein</fullName>
    </submittedName>
</protein>
<dbReference type="Proteomes" id="UP000321234">
    <property type="component" value="Unassembled WGS sequence"/>
</dbReference>
<keyword evidence="3" id="KW-1185">Reference proteome</keyword>
<sequence length="268" mass="28196">MRPTSRSAARTPLVPVRPRCCGVRLEHEQARAALRAAVDPGPSPELRVCAALRETVGWDRVAVVVATDADGRLPLRGSDAALEHFGDLQQSLVQGPGIDVLASGASVLVDDLRTAVSPWPLLLSSLPPEVPVRSLAVLPLRLPGARPLTAPDDDDEAARPAVLGLLAVGRDQPQPFTPAQVTDLTALAGLVTAVVLQRATTEELFTHDAAPDEELPIVVGMLRARLGAGAADALAHLRAYAFSADTTIHRVAREVLSGHLDLADVARS</sequence>
<proteinExistence type="predicted"/>
<reference evidence="2 3" key="1">
    <citation type="submission" date="2019-07" db="EMBL/GenBank/DDBJ databases">
        <title>Quadrisphaera sp. strain DD2A genome sequencing and assembly.</title>
        <authorList>
            <person name="Kim I."/>
        </authorList>
    </citation>
    <scope>NUCLEOTIDE SEQUENCE [LARGE SCALE GENOMIC DNA]</scope>
    <source>
        <strain evidence="2 3">DD2A</strain>
    </source>
</reference>
<dbReference type="SMART" id="SM00065">
    <property type="entry name" value="GAF"/>
    <property type="match status" value="1"/>
</dbReference>
<dbReference type="EMBL" id="VKAC01000011">
    <property type="protein sequence ID" value="TXR52948.1"/>
    <property type="molecule type" value="Genomic_DNA"/>
</dbReference>
<accession>A0A5C8Z6U6</accession>
<organism evidence="2 3">
    <name type="scientific">Quadrisphaera setariae</name>
    <dbReference type="NCBI Taxonomy" id="2593304"/>
    <lineage>
        <taxon>Bacteria</taxon>
        <taxon>Bacillati</taxon>
        <taxon>Actinomycetota</taxon>
        <taxon>Actinomycetes</taxon>
        <taxon>Kineosporiales</taxon>
        <taxon>Kineosporiaceae</taxon>
        <taxon>Quadrisphaera</taxon>
    </lineage>
</organism>
<dbReference type="Gene3D" id="3.30.450.40">
    <property type="match status" value="1"/>
</dbReference>
<dbReference type="AlphaFoldDB" id="A0A5C8Z6U6"/>
<comment type="caution">
    <text evidence="2">The sequence shown here is derived from an EMBL/GenBank/DDBJ whole genome shotgun (WGS) entry which is preliminary data.</text>
</comment>
<gene>
    <name evidence="2" type="ORF">FMM08_17850</name>
</gene>
<evidence type="ECO:0000313" key="2">
    <source>
        <dbReference type="EMBL" id="TXR52948.1"/>
    </source>
</evidence>
<dbReference type="InterPro" id="IPR003018">
    <property type="entry name" value="GAF"/>
</dbReference>
<dbReference type="SUPFAM" id="SSF55781">
    <property type="entry name" value="GAF domain-like"/>
    <property type="match status" value="1"/>
</dbReference>
<dbReference type="InterPro" id="IPR029016">
    <property type="entry name" value="GAF-like_dom_sf"/>
</dbReference>
<name>A0A5C8Z6U6_9ACTN</name>
<dbReference type="OrthoDB" id="7466251at2"/>
<evidence type="ECO:0000313" key="3">
    <source>
        <dbReference type="Proteomes" id="UP000321234"/>
    </source>
</evidence>